<gene>
    <name evidence="4" type="ORF">PR001_g9358</name>
    <name evidence="3" type="ORF">PR002_g9385</name>
</gene>
<keyword evidence="2" id="KW-0472">Membrane</keyword>
<feature type="region of interest" description="Disordered" evidence="1">
    <location>
        <begin position="1"/>
        <end position="48"/>
    </location>
</feature>
<evidence type="ECO:0000313" key="5">
    <source>
        <dbReference type="Proteomes" id="UP000429607"/>
    </source>
</evidence>
<evidence type="ECO:0000256" key="1">
    <source>
        <dbReference type="SAM" id="MobiDB-lite"/>
    </source>
</evidence>
<evidence type="ECO:0000313" key="3">
    <source>
        <dbReference type="EMBL" id="KAE9032045.1"/>
    </source>
</evidence>
<name>A0A6A3N4P1_9STRA</name>
<evidence type="ECO:0000313" key="4">
    <source>
        <dbReference type="EMBL" id="KAE9035314.1"/>
    </source>
</evidence>
<organism evidence="4 5">
    <name type="scientific">Phytophthora rubi</name>
    <dbReference type="NCBI Taxonomy" id="129364"/>
    <lineage>
        <taxon>Eukaryota</taxon>
        <taxon>Sar</taxon>
        <taxon>Stramenopiles</taxon>
        <taxon>Oomycota</taxon>
        <taxon>Peronosporomycetes</taxon>
        <taxon>Peronosporales</taxon>
        <taxon>Peronosporaceae</taxon>
        <taxon>Phytophthora</taxon>
    </lineage>
</organism>
<sequence length="103" mass="11496">MYQRQPRAYAGNPNSSLPAAELTDIPLPELGGNKQDSLHGLSMEDPNRPNWNLTSELRSFVEQAHIPKVALTRAVGMMPPIMVQFVLGYLILVERKLLEAKTL</sequence>
<keyword evidence="2" id="KW-1133">Transmembrane helix</keyword>
<comment type="caution">
    <text evidence="4">The sequence shown here is derived from an EMBL/GenBank/DDBJ whole genome shotgun (WGS) entry which is preliminary data.</text>
</comment>
<dbReference type="EMBL" id="QXFV01000515">
    <property type="protein sequence ID" value="KAE9035314.1"/>
    <property type="molecule type" value="Genomic_DNA"/>
</dbReference>
<dbReference type="Proteomes" id="UP000429607">
    <property type="component" value="Unassembled WGS sequence"/>
</dbReference>
<accession>A0A6A3N4P1</accession>
<evidence type="ECO:0000313" key="6">
    <source>
        <dbReference type="Proteomes" id="UP000435112"/>
    </source>
</evidence>
<protein>
    <submittedName>
        <fullName evidence="4">Uncharacterized protein</fullName>
    </submittedName>
</protein>
<dbReference type="AlphaFoldDB" id="A0A6A3N4P1"/>
<evidence type="ECO:0000256" key="2">
    <source>
        <dbReference type="SAM" id="Phobius"/>
    </source>
</evidence>
<feature type="transmembrane region" description="Helical" evidence="2">
    <location>
        <begin position="74"/>
        <end position="93"/>
    </location>
</feature>
<keyword evidence="2" id="KW-0812">Transmembrane</keyword>
<proteinExistence type="predicted"/>
<dbReference type="Proteomes" id="UP000435112">
    <property type="component" value="Unassembled WGS sequence"/>
</dbReference>
<reference evidence="5 6" key="1">
    <citation type="submission" date="2018-09" db="EMBL/GenBank/DDBJ databases">
        <title>Genomic investigation of the strawberry pathogen Phytophthora fragariae indicates pathogenicity is determined by transcriptional variation in three key races.</title>
        <authorList>
            <person name="Adams T.M."/>
            <person name="Armitage A.D."/>
            <person name="Sobczyk M.K."/>
            <person name="Bates H.J."/>
            <person name="Dunwell J.M."/>
            <person name="Nellist C.F."/>
            <person name="Harrison R.J."/>
        </authorList>
    </citation>
    <scope>NUCLEOTIDE SEQUENCE [LARGE SCALE GENOMIC DNA]</scope>
    <source>
        <strain evidence="4 5">SCRP249</strain>
        <strain evidence="3 6">SCRP324</strain>
    </source>
</reference>
<dbReference type="EMBL" id="QXFU01000500">
    <property type="protein sequence ID" value="KAE9032045.1"/>
    <property type="molecule type" value="Genomic_DNA"/>
</dbReference>
<dbReference type="OrthoDB" id="10325067at2759"/>